<gene>
    <name evidence="2" type="ORF">GCM10023191_100310</name>
</gene>
<dbReference type="PANTHER" id="PTHR33164:SF95">
    <property type="entry name" value="TRANSCRIPTIONAL REGULATOR"/>
    <property type="match status" value="1"/>
</dbReference>
<dbReference type="InterPro" id="IPR036390">
    <property type="entry name" value="WH_DNA-bd_sf"/>
</dbReference>
<dbReference type="PRINTS" id="PR00598">
    <property type="entry name" value="HTHMARR"/>
</dbReference>
<keyword evidence="3" id="KW-1185">Reference proteome</keyword>
<evidence type="ECO:0000313" key="2">
    <source>
        <dbReference type="EMBL" id="GAA4521721.1"/>
    </source>
</evidence>
<dbReference type="SUPFAM" id="SSF46785">
    <property type="entry name" value="Winged helix' DNA-binding domain"/>
    <property type="match status" value="1"/>
</dbReference>
<dbReference type="PANTHER" id="PTHR33164">
    <property type="entry name" value="TRANSCRIPTIONAL REGULATOR, MARR FAMILY"/>
    <property type="match status" value="1"/>
</dbReference>
<dbReference type="Gene3D" id="1.10.10.10">
    <property type="entry name" value="Winged helix-like DNA-binding domain superfamily/Winged helix DNA-binding domain"/>
    <property type="match status" value="1"/>
</dbReference>
<dbReference type="InterPro" id="IPR036388">
    <property type="entry name" value="WH-like_DNA-bd_sf"/>
</dbReference>
<evidence type="ECO:0000259" key="1">
    <source>
        <dbReference type="PROSITE" id="PS50995"/>
    </source>
</evidence>
<dbReference type="Proteomes" id="UP001500503">
    <property type="component" value="Unassembled WGS sequence"/>
</dbReference>
<comment type="caution">
    <text evidence="2">The sequence shown here is derived from an EMBL/GenBank/DDBJ whole genome shotgun (WGS) entry which is preliminary data.</text>
</comment>
<accession>A0ABP8R9B6</accession>
<evidence type="ECO:0000313" key="3">
    <source>
        <dbReference type="Proteomes" id="UP001500503"/>
    </source>
</evidence>
<reference evidence="3" key="1">
    <citation type="journal article" date="2019" name="Int. J. Syst. Evol. Microbiol.">
        <title>The Global Catalogue of Microorganisms (GCM) 10K type strain sequencing project: providing services to taxonomists for standard genome sequencing and annotation.</title>
        <authorList>
            <consortium name="The Broad Institute Genomics Platform"/>
            <consortium name="The Broad Institute Genome Sequencing Center for Infectious Disease"/>
            <person name="Wu L."/>
            <person name="Ma J."/>
        </authorList>
    </citation>
    <scope>NUCLEOTIDE SEQUENCE [LARGE SCALE GENOMIC DNA]</scope>
    <source>
        <strain evidence="3">JCM 17933</strain>
    </source>
</reference>
<organism evidence="2 3">
    <name type="scientific">Actinoallomurus oryzae</name>
    <dbReference type="NCBI Taxonomy" id="502180"/>
    <lineage>
        <taxon>Bacteria</taxon>
        <taxon>Bacillati</taxon>
        <taxon>Actinomycetota</taxon>
        <taxon>Actinomycetes</taxon>
        <taxon>Streptosporangiales</taxon>
        <taxon>Thermomonosporaceae</taxon>
        <taxon>Actinoallomurus</taxon>
    </lineage>
</organism>
<protein>
    <submittedName>
        <fullName evidence="2">MarR family transcriptional regulator</fullName>
    </submittedName>
</protein>
<proteinExistence type="predicted"/>
<dbReference type="EMBL" id="BAABHF010000078">
    <property type="protein sequence ID" value="GAA4521721.1"/>
    <property type="molecule type" value="Genomic_DNA"/>
</dbReference>
<dbReference type="PROSITE" id="PS50995">
    <property type="entry name" value="HTH_MARR_2"/>
    <property type="match status" value="1"/>
</dbReference>
<name>A0ABP8R9B6_9ACTN</name>
<dbReference type="InterPro" id="IPR000835">
    <property type="entry name" value="HTH_MarR-typ"/>
</dbReference>
<dbReference type="Pfam" id="PF01047">
    <property type="entry name" value="MarR"/>
    <property type="match status" value="1"/>
</dbReference>
<dbReference type="SMART" id="SM00347">
    <property type="entry name" value="HTH_MARR"/>
    <property type="match status" value="1"/>
</dbReference>
<sequence>MIAPLQRALIAAEQPVLRAHGLSMWGYVVLNALDSQPVRTQAALAEFIGADKSRIIGVLDELEGNGLLERTRDPADRRARFVTITDEGRRKRRAAQTDIQRNEDRVLAHLAPADRAAFLRALEVLSTLPATEIIGERQT</sequence>
<feature type="domain" description="HTH marR-type" evidence="1">
    <location>
        <begin position="1"/>
        <end position="127"/>
    </location>
</feature>
<dbReference type="InterPro" id="IPR039422">
    <property type="entry name" value="MarR/SlyA-like"/>
</dbReference>